<dbReference type="Gene3D" id="3.20.20.450">
    <property type="entry name" value="EAL domain"/>
    <property type="match status" value="1"/>
</dbReference>
<reference evidence="6" key="1">
    <citation type="submission" date="2016-10" db="EMBL/GenBank/DDBJ databases">
        <authorList>
            <person name="Varghese N."/>
            <person name="Submissions S."/>
        </authorList>
    </citation>
    <scope>NUCLEOTIDE SEQUENCE [LARGE SCALE GENOMIC DNA]</scope>
    <source>
        <strain evidence="6">AAP</strain>
    </source>
</reference>
<gene>
    <name evidence="5" type="ORF">SAMN05192555_11671</name>
</gene>
<evidence type="ECO:0000259" key="3">
    <source>
        <dbReference type="PROSITE" id="PS50883"/>
    </source>
</evidence>
<dbReference type="InterPro" id="IPR035919">
    <property type="entry name" value="EAL_sf"/>
</dbReference>
<dbReference type="InterPro" id="IPR013767">
    <property type="entry name" value="PAS_fold"/>
</dbReference>
<dbReference type="NCBIfam" id="TIGR00254">
    <property type="entry name" value="GGDEF"/>
    <property type="match status" value="1"/>
</dbReference>
<dbReference type="Proteomes" id="UP000199107">
    <property type="component" value="Unassembled WGS sequence"/>
</dbReference>
<dbReference type="CDD" id="cd01949">
    <property type="entry name" value="GGDEF"/>
    <property type="match status" value="1"/>
</dbReference>
<feature type="domain" description="EAL" evidence="3">
    <location>
        <begin position="427"/>
        <end position="681"/>
    </location>
</feature>
<name>A0A1G9UYA6_9GAMM</name>
<dbReference type="CDD" id="cd01948">
    <property type="entry name" value="EAL"/>
    <property type="match status" value="1"/>
</dbReference>
<dbReference type="PANTHER" id="PTHR44757">
    <property type="entry name" value="DIGUANYLATE CYCLASE DGCP"/>
    <property type="match status" value="1"/>
</dbReference>
<dbReference type="InterPro" id="IPR000160">
    <property type="entry name" value="GGDEF_dom"/>
</dbReference>
<accession>A0A1G9UYA6</accession>
<dbReference type="GO" id="GO:0006355">
    <property type="term" value="P:regulation of DNA-templated transcription"/>
    <property type="evidence" value="ECO:0007669"/>
    <property type="project" value="InterPro"/>
</dbReference>
<dbReference type="InterPro" id="IPR000014">
    <property type="entry name" value="PAS"/>
</dbReference>
<keyword evidence="1" id="KW-0812">Transmembrane</keyword>
<dbReference type="SMART" id="SM00267">
    <property type="entry name" value="GGDEF"/>
    <property type="match status" value="1"/>
</dbReference>
<dbReference type="Gene3D" id="3.30.450.20">
    <property type="entry name" value="PAS domain"/>
    <property type="match status" value="1"/>
</dbReference>
<dbReference type="SUPFAM" id="SSF141868">
    <property type="entry name" value="EAL domain-like"/>
    <property type="match status" value="1"/>
</dbReference>
<dbReference type="SMART" id="SM00052">
    <property type="entry name" value="EAL"/>
    <property type="match status" value="1"/>
</dbReference>
<dbReference type="PANTHER" id="PTHR44757:SF2">
    <property type="entry name" value="BIOFILM ARCHITECTURE MAINTENANCE PROTEIN MBAA"/>
    <property type="match status" value="1"/>
</dbReference>
<dbReference type="InterPro" id="IPR029787">
    <property type="entry name" value="Nucleotide_cyclase"/>
</dbReference>
<dbReference type="AlphaFoldDB" id="A0A1G9UYA6"/>
<evidence type="ECO:0000313" key="6">
    <source>
        <dbReference type="Proteomes" id="UP000199107"/>
    </source>
</evidence>
<dbReference type="NCBIfam" id="TIGR00229">
    <property type="entry name" value="sensory_box"/>
    <property type="match status" value="1"/>
</dbReference>
<feature type="domain" description="GGDEF" evidence="4">
    <location>
        <begin position="285"/>
        <end position="418"/>
    </location>
</feature>
<dbReference type="Pfam" id="PF00563">
    <property type="entry name" value="EAL"/>
    <property type="match status" value="1"/>
</dbReference>
<evidence type="ECO:0000256" key="1">
    <source>
        <dbReference type="SAM" id="Phobius"/>
    </source>
</evidence>
<evidence type="ECO:0000259" key="4">
    <source>
        <dbReference type="PROSITE" id="PS50887"/>
    </source>
</evidence>
<sequence>MKSIRPALVLAGWVAGEHILYKRLRAHARLLLGVAVLLMAAFVAALIWIGPGEVAWLPALLSTSVALVLGMGWWYERRGSARQEVPLNQAAEVNDPSSESGEWASTAIAVADHHALVLAQQRHSESELRFRALLESLPKVAVQGYDSRRRVIYWNHASTQLYGYLPEEAHGQLLEDLIIPDYMQEGVVAAHHDWIEKGIEIPAAELELKSKSGMPVAVFSQHLMLAEHSDDPLMFCVDVDLSEQKEARRELEYVTRYDALTQLPNRHTFERELQEFIVAAQRHGEYLAVLFVDLDRFAEINDAKGYEQGDLLLSMVAKRLRYCQRGSDLLSRFGSDEFVLAFPHLRAGNDVLQLVEKVLDSFSRPFLLDGREVHVTASLGVSLYPDNGTNARELIHNADAAKNRAKLSAPNRCWFFNQKIHDELMHQHRLAERLQLALAEQELSLHYQPQVSAMSGRIENLEALVRWYPKEGGAISPAEFIPVAERSQLIHRIGEWVIREACRQQAEWKKQGLGGARVDINLSGKQLAMANTFHHLEACMGEFGLTPQDIGIELTENVLIEAEEHILNTLRDLYHRGMKIAIDDFGTGYSSLSYLKLFPVTSLKIDRSFVRDAPKDPSDRAIMAAAVFIGHRLGLEVIAEGVENEEQLELVREMKCDLVQGYYFFKPMSATDTTRLLTGLVGGQPRIVS</sequence>
<dbReference type="PROSITE" id="PS50887">
    <property type="entry name" value="GGDEF"/>
    <property type="match status" value="1"/>
</dbReference>
<dbReference type="PROSITE" id="PS50883">
    <property type="entry name" value="EAL"/>
    <property type="match status" value="1"/>
</dbReference>
<proteinExistence type="predicted"/>
<protein>
    <submittedName>
        <fullName evidence="5">PAS domain S-box-containing protein/diguanylate cyclase (GGDEF) domain-containing protein</fullName>
    </submittedName>
</protein>
<feature type="domain" description="PAS" evidence="2">
    <location>
        <begin position="126"/>
        <end position="181"/>
    </location>
</feature>
<dbReference type="CDD" id="cd00130">
    <property type="entry name" value="PAS"/>
    <property type="match status" value="1"/>
</dbReference>
<keyword evidence="6" id="KW-1185">Reference proteome</keyword>
<dbReference type="Gene3D" id="3.30.70.270">
    <property type="match status" value="1"/>
</dbReference>
<dbReference type="PROSITE" id="PS50112">
    <property type="entry name" value="PAS"/>
    <property type="match status" value="1"/>
</dbReference>
<dbReference type="Pfam" id="PF00989">
    <property type="entry name" value="PAS"/>
    <property type="match status" value="1"/>
</dbReference>
<keyword evidence="1" id="KW-0472">Membrane</keyword>
<dbReference type="SMART" id="SM00091">
    <property type="entry name" value="PAS"/>
    <property type="match status" value="1"/>
</dbReference>
<dbReference type="SUPFAM" id="SSF55073">
    <property type="entry name" value="Nucleotide cyclase"/>
    <property type="match status" value="1"/>
</dbReference>
<feature type="transmembrane region" description="Helical" evidence="1">
    <location>
        <begin position="30"/>
        <end position="49"/>
    </location>
</feature>
<dbReference type="InterPro" id="IPR043128">
    <property type="entry name" value="Rev_trsase/Diguanyl_cyclase"/>
</dbReference>
<dbReference type="InterPro" id="IPR052155">
    <property type="entry name" value="Biofilm_reg_signaling"/>
</dbReference>
<dbReference type="InterPro" id="IPR035965">
    <property type="entry name" value="PAS-like_dom_sf"/>
</dbReference>
<dbReference type="Pfam" id="PF00990">
    <property type="entry name" value="GGDEF"/>
    <property type="match status" value="1"/>
</dbReference>
<organism evidence="5 6">
    <name type="scientific">Franzmannia pantelleriensis</name>
    <dbReference type="NCBI Taxonomy" id="48727"/>
    <lineage>
        <taxon>Bacteria</taxon>
        <taxon>Pseudomonadati</taxon>
        <taxon>Pseudomonadota</taxon>
        <taxon>Gammaproteobacteria</taxon>
        <taxon>Oceanospirillales</taxon>
        <taxon>Halomonadaceae</taxon>
        <taxon>Franzmannia</taxon>
    </lineage>
</organism>
<evidence type="ECO:0000259" key="2">
    <source>
        <dbReference type="PROSITE" id="PS50112"/>
    </source>
</evidence>
<dbReference type="InterPro" id="IPR001633">
    <property type="entry name" value="EAL_dom"/>
</dbReference>
<evidence type="ECO:0000313" key="5">
    <source>
        <dbReference type="EMBL" id="SDM64789.1"/>
    </source>
</evidence>
<dbReference type="EMBL" id="FNGH01000016">
    <property type="protein sequence ID" value="SDM64789.1"/>
    <property type="molecule type" value="Genomic_DNA"/>
</dbReference>
<keyword evidence="1" id="KW-1133">Transmembrane helix</keyword>
<dbReference type="STRING" id="48727.SAMN05192555_11671"/>
<dbReference type="SUPFAM" id="SSF55785">
    <property type="entry name" value="PYP-like sensor domain (PAS domain)"/>
    <property type="match status" value="1"/>
</dbReference>